<organism evidence="1 2">
    <name type="scientific">Rhizobium indigoferae</name>
    <dbReference type="NCBI Taxonomy" id="158891"/>
    <lineage>
        <taxon>Bacteria</taxon>
        <taxon>Pseudomonadati</taxon>
        <taxon>Pseudomonadota</taxon>
        <taxon>Alphaproteobacteria</taxon>
        <taxon>Hyphomicrobiales</taxon>
        <taxon>Rhizobiaceae</taxon>
        <taxon>Rhizobium/Agrobacterium group</taxon>
        <taxon>Rhizobium</taxon>
    </lineage>
</organism>
<dbReference type="EMBL" id="CP140635">
    <property type="protein sequence ID" value="WQN38234.1"/>
    <property type="molecule type" value="Genomic_DNA"/>
</dbReference>
<dbReference type="RefSeq" id="WP_193445020.1">
    <property type="nucleotide sequence ID" value="NZ_BSOQ01000050.1"/>
</dbReference>
<reference evidence="1 2" key="1">
    <citation type="submission" date="2023-12" db="EMBL/GenBank/DDBJ databases">
        <authorList>
            <person name="Menendez E."/>
            <person name="Kaur S."/>
            <person name="Flores-Felix J.D."/>
            <person name="diCenzo G.C."/>
            <person name="Peix A."/>
            <person name="Velazquez E."/>
        </authorList>
    </citation>
    <scope>NUCLEOTIDE SEQUENCE [LARGE SCALE GENOMIC DNA]</scope>
    <source>
        <strain evidence="1 2">CIP 108029</strain>
    </source>
</reference>
<evidence type="ECO:0000313" key="2">
    <source>
        <dbReference type="Proteomes" id="UP001322785"/>
    </source>
</evidence>
<keyword evidence="2" id="KW-1185">Reference proteome</keyword>
<name>A0ABZ0ZFL9_9HYPH</name>
<evidence type="ECO:0008006" key="3">
    <source>
        <dbReference type="Google" id="ProtNLM"/>
    </source>
</evidence>
<accession>A0ABZ0ZFL9</accession>
<dbReference type="Proteomes" id="UP001322785">
    <property type="component" value="Chromosome"/>
</dbReference>
<gene>
    <name evidence="1" type="ORF">U5G49_003388</name>
</gene>
<proteinExistence type="predicted"/>
<evidence type="ECO:0000313" key="1">
    <source>
        <dbReference type="EMBL" id="WQN38234.1"/>
    </source>
</evidence>
<protein>
    <recommendedName>
        <fullName evidence="3">DUF985 domain-containing protein</fullName>
    </recommendedName>
</protein>
<sequence length="205" mass="22537">MMAPDLPTTYLDYADAFKFGIQRTADDLAWATANVTPVSEGPWGDVPGVQIFYIGINTAGERIRLPQISSFWRYKPSGVQLADSDDRAPDSLHQTYYISGPGPGVVRIELGPPMPGILIERPKGSQPIQATGLIDGKDFYFRESDGFWSLSVGGADVVERPDWHYEEEHDLADELSEEAVYSLVAKGSALFRKGTPTMATEPPEQ</sequence>